<evidence type="ECO:0000313" key="2">
    <source>
        <dbReference type="Proteomes" id="UP000004457"/>
    </source>
</evidence>
<gene>
    <name evidence="1" type="ORF">NEIFLAOT_01308</name>
</gene>
<evidence type="ECO:0000313" key="1">
    <source>
        <dbReference type="EMBL" id="EEG33601.1"/>
    </source>
</evidence>
<keyword evidence="2" id="KW-1185">Reference proteome</keyword>
<sequence>MRFTIKMKNEIIMENNRLDPTAFEEEDLNWEKRLERLRQVRQFNTAPTHAPLVKKSDEAVEAAPKTAPKKEYKLDAGNREKVLEEYLYRWQLEHNTALADDGEAVETDAMVVLQDNWLSAQSALQAAASERHIESTRTVRLNPKSGAVDFDVPEVEETEKPENDDVEAAEEAVSDGLEQEPAINVHINVLNPQVIGRQEVFCVSEKDLTERLIKRLRPHVADAVNGMIRIAVQKQMALFTYQLQQMLNEQASGLVEDVLEHNVKRILDDMKTEMKYRR</sequence>
<dbReference type="Proteomes" id="UP000004457">
    <property type="component" value="Unassembled WGS sequence"/>
</dbReference>
<accession>C0EMX9</accession>
<comment type="caution">
    <text evidence="1">The sequence shown here is derived from an EMBL/GenBank/DDBJ whole genome shotgun (WGS) entry which is preliminary data.</text>
</comment>
<reference evidence="1 2" key="1">
    <citation type="submission" date="2009-01" db="EMBL/GenBank/DDBJ databases">
        <authorList>
            <person name="Fulton L."/>
            <person name="Clifton S."/>
            <person name="Chinwalla A.T."/>
            <person name="Mitreva M."/>
            <person name="Sodergren E."/>
            <person name="Weinstock G."/>
            <person name="Clifton S."/>
            <person name="Dooling D.J."/>
            <person name="Fulton B."/>
            <person name="Minx P."/>
            <person name="Pepin K.H."/>
            <person name="Johnson M."/>
            <person name="Bhonagiri V."/>
            <person name="Nash W.E."/>
            <person name="Mardis E.R."/>
            <person name="Wilson R.K."/>
        </authorList>
    </citation>
    <scope>NUCLEOTIDE SEQUENCE [LARGE SCALE GENOMIC DNA]</scope>
    <source>
        <strain evidence="1 2">NRL30031/H210</strain>
    </source>
</reference>
<proteinExistence type="predicted"/>
<organism evidence="1 2">
    <name type="scientific">Neisseria flavescens NRL30031/H210</name>
    <dbReference type="NCBI Taxonomy" id="546264"/>
    <lineage>
        <taxon>Bacteria</taxon>
        <taxon>Pseudomonadati</taxon>
        <taxon>Pseudomonadota</taxon>
        <taxon>Betaproteobacteria</taxon>
        <taxon>Neisseriales</taxon>
        <taxon>Neisseriaceae</taxon>
        <taxon>Neisseria</taxon>
    </lineage>
</organism>
<dbReference type="eggNOG" id="ENOG50331Z3">
    <property type="taxonomic scope" value="Bacteria"/>
</dbReference>
<dbReference type="AlphaFoldDB" id="C0EMX9"/>
<dbReference type="EMBL" id="ACEN01000062">
    <property type="protein sequence ID" value="EEG33601.1"/>
    <property type="molecule type" value="Genomic_DNA"/>
</dbReference>
<name>C0EMX9_NEIFL</name>
<protein>
    <submittedName>
        <fullName evidence="1">Uncharacterized protein</fullName>
    </submittedName>
</protein>